<dbReference type="Gene3D" id="3.30.560.10">
    <property type="entry name" value="Glucose Oxidase, domain 3"/>
    <property type="match status" value="1"/>
</dbReference>
<reference evidence="5 6" key="1">
    <citation type="submission" date="2018-11" db="EMBL/GenBank/DDBJ databases">
        <title>Genome assembly of Steccherinum ochraceum LE-BIN_3174, the white-rot fungus of the Steccherinaceae family (The Residual Polyporoid clade, Polyporales, Basidiomycota).</title>
        <authorList>
            <person name="Fedorova T.V."/>
            <person name="Glazunova O.A."/>
            <person name="Landesman E.O."/>
            <person name="Moiseenko K.V."/>
            <person name="Psurtseva N.V."/>
            <person name="Savinova O.S."/>
            <person name="Shakhova N.V."/>
            <person name="Tyazhelova T.V."/>
            <person name="Vasina D.V."/>
        </authorList>
    </citation>
    <scope>NUCLEOTIDE SEQUENCE [LARGE SCALE GENOMIC DNA]</scope>
    <source>
        <strain evidence="5 6">LE-BIN_3174</strain>
    </source>
</reference>
<evidence type="ECO:0000313" key="5">
    <source>
        <dbReference type="EMBL" id="TCD66637.1"/>
    </source>
</evidence>
<keyword evidence="3" id="KW-0285">Flavoprotein</keyword>
<dbReference type="InterPro" id="IPR000172">
    <property type="entry name" value="GMC_OxRdtase_N"/>
</dbReference>
<dbReference type="OrthoDB" id="269227at2759"/>
<keyword evidence="6" id="KW-1185">Reference proteome</keyword>
<dbReference type="PROSITE" id="PS00624">
    <property type="entry name" value="GMC_OXRED_2"/>
    <property type="match status" value="1"/>
</dbReference>
<dbReference type="GO" id="GO:0050660">
    <property type="term" value="F:flavin adenine dinucleotide binding"/>
    <property type="evidence" value="ECO:0007669"/>
    <property type="project" value="InterPro"/>
</dbReference>
<dbReference type="PANTHER" id="PTHR11552:SF78">
    <property type="entry name" value="GLUCOSE-METHANOL-CHOLINE OXIDOREDUCTASE N-TERMINAL DOMAIN-CONTAINING PROTEIN"/>
    <property type="match status" value="1"/>
</dbReference>
<dbReference type="SUPFAM" id="SSF54373">
    <property type="entry name" value="FAD-linked reductases, C-terminal domain"/>
    <property type="match status" value="1"/>
</dbReference>
<gene>
    <name evidence="5" type="ORF">EIP91_001104</name>
</gene>
<dbReference type="GO" id="GO:0016614">
    <property type="term" value="F:oxidoreductase activity, acting on CH-OH group of donors"/>
    <property type="evidence" value="ECO:0007669"/>
    <property type="project" value="InterPro"/>
</dbReference>
<dbReference type="SUPFAM" id="SSF51905">
    <property type="entry name" value="FAD/NAD(P)-binding domain"/>
    <property type="match status" value="1"/>
</dbReference>
<evidence type="ECO:0000256" key="2">
    <source>
        <dbReference type="ARBA" id="ARBA00010790"/>
    </source>
</evidence>
<protein>
    <recommendedName>
        <fullName evidence="4">Glucose-methanol-choline oxidoreductase N-terminal domain-containing protein</fullName>
    </recommendedName>
</protein>
<dbReference type="InterPro" id="IPR036188">
    <property type="entry name" value="FAD/NAD-bd_sf"/>
</dbReference>
<dbReference type="Proteomes" id="UP000292702">
    <property type="component" value="Unassembled WGS sequence"/>
</dbReference>
<dbReference type="EMBL" id="RWJN01000127">
    <property type="protein sequence ID" value="TCD66637.1"/>
    <property type="molecule type" value="Genomic_DNA"/>
</dbReference>
<name>A0A4V2MWK9_9APHY</name>
<evidence type="ECO:0000313" key="6">
    <source>
        <dbReference type="Proteomes" id="UP000292702"/>
    </source>
</evidence>
<dbReference type="Pfam" id="PF00732">
    <property type="entry name" value="GMC_oxred_N"/>
    <property type="match status" value="1"/>
</dbReference>
<proteinExistence type="inferred from homology"/>
<evidence type="ECO:0000256" key="1">
    <source>
        <dbReference type="ARBA" id="ARBA00001974"/>
    </source>
</evidence>
<accession>A0A4V2MWK9</accession>
<dbReference type="STRING" id="92696.A0A4V2MWK9"/>
<dbReference type="InterPro" id="IPR012132">
    <property type="entry name" value="GMC_OxRdtase"/>
</dbReference>
<evidence type="ECO:0000259" key="4">
    <source>
        <dbReference type="PROSITE" id="PS00624"/>
    </source>
</evidence>
<evidence type="ECO:0000256" key="3">
    <source>
        <dbReference type="PIRSR" id="PIRSR000137-2"/>
    </source>
</evidence>
<dbReference type="InterPro" id="IPR007867">
    <property type="entry name" value="GMC_OxRtase_C"/>
</dbReference>
<keyword evidence="3" id="KW-0274">FAD</keyword>
<feature type="binding site" evidence="3">
    <location>
        <begin position="530"/>
        <end position="531"/>
    </location>
    <ligand>
        <name>FAD</name>
        <dbReference type="ChEBI" id="CHEBI:57692"/>
    </ligand>
</feature>
<dbReference type="AlphaFoldDB" id="A0A4V2MWK9"/>
<comment type="similarity">
    <text evidence="2">Belongs to the GMC oxidoreductase family.</text>
</comment>
<sequence>MPQLSAEFDIIFAGGGTAACVIAGRLAAADPSLTILVVEAGPHTLNNTTHTRPALFMNHMTPESKTMKFLVSNPSPFMGGKPAIVPAPQCVGGGSSLNFMMYNRVSASEYDDWETKFDNPGWGFCDLIPLLRKTETYESDVDAETHGSSGPLKVTWGGHFTNVSQDFLDVAAQYDKERGLTADTNDTTTVNRYGRFAKWIGSSGQRSDVPHHFIYNQKENKNLCILAGYYIQHGLAVGVEYIPNLAVHPNAIPSESISAYARKLVIVSGGSLGSPLILERSGIGASSVLQKHGIKQIVDLPGVGERYQDHQVTVPVCRASDESDTLDGIFRGDPDELAKWNAQWERDGTGLMASNGIDVGIKFRPTEDEVKAIGPAFQEKWKSYYVKSPDKPIYWSGIASFFFGTSLPEPKQKYYGVATFLSHPSSLGHIHITSSEDPSAPPDFTPGYLEHEEDMEIHVFAYKRGREFARRMACYRGEHPPQQPAFAKDSPAAVNEEPFPVGIDAPVIQYTQEDDEAIRNFVRQNVNTVWHALGTCAMMPRERGGVVDSRLNVYGVRGLKVADLSIAPINVSANTYSTTLVIAEKAALIIAEDLKISGV</sequence>
<dbReference type="Pfam" id="PF05199">
    <property type="entry name" value="GMC_oxred_C"/>
    <property type="match status" value="1"/>
</dbReference>
<dbReference type="PANTHER" id="PTHR11552">
    <property type="entry name" value="GLUCOSE-METHANOL-CHOLINE GMC OXIDOREDUCTASE"/>
    <property type="match status" value="1"/>
</dbReference>
<feature type="domain" description="Glucose-methanol-choline oxidoreductase N-terminal" evidence="4">
    <location>
        <begin position="270"/>
        <end position="284"/>
    </location>
</feature>
<dbReference type="PIRSF" id="PIRSF000137">
    <property type="entry name" value="Alcohol_oxidase"/>
    <property type="match status" value="1"/>
</dbReference>
<dbReference type="Gene3D" id="3.50.50.60">
    <property type="entry name" value="FAD/NAD(P)-binding domain"/>
    <property type="match status" value="1"/>
</dbReference>
<organism evidence="5 6">
    <name type="scientific">Steccherinum ochraceum</name>
    <dbReference type="NCBI Taxonomy" id="92696"/>
    <lineage>
        <taxon>Eukaryota</taxon>
        <taxon>Fungi</taxon>
        <taxon>Dikarya</taxon>
        <taxon>Basidiomycota</taxon>
        <taxon>Agaricomycotina</taxon>
        <taxon>Agaricomycetes</taxon>
        <taxon>Polyporales</taxon>
        <taxon>Steccherinaceae</taxon>
        <taxon>Steccherinum</taxon>
    </lineage>
</organism>
<comment type="caution">
    <text evidence="5">The sequence shown here is derived from an EMBL/GenBank/DDBJ whole genome shotgun (WGS) entry which is preliminary data.</text>
</comment>
<comment type="cofactor">
    <cofactor evidence="1 3">
        <name>FAD</name>
        <dbReference type="ChEBI" id="CHEBI:57692"/>
    </cofactor>
</comment>